<name>A0AAW9S653_9BACT</name>
<keyword evidence="1" id="KW-0812">Transmembrane</keyword>
<dbReference type="EMBL" id="JBDKWZ010000006">
    <property type="protein sequence ID" value="MEN7548536.1"/>
    <property type="molecule type" value="Genomic_DNA"/>
</dbReference>
<feature type="transmembrane region" description="Helical" evidence="1">
    <location>
        <begin position="111"/>
        <end position="129"/>
    </location>
</feature>
<evidence type="ECO:0000313" key="2">
    <source>
        <dbReference type="EMBL" id="MEN7548536.1"/>
    </source>
</evidence>
<protein>
    <submittedName>
        <fullName evidence="2">Uncharacterized protein</fullName>
    </submittedName>
</protein>
<feature type="transmembrane region" description="Helical" evidence="1">
    <location>
        <begin position="82"/>
        <end position="99"/>
    </location>
</feature>
<reference evidence="2 3" key="1">
    <citation type="submission" date="2024-04" db="EMBL/GenBank/DDBJ databases">
        <title>Novel genus in family Flammeovirgaceae.</title>
        <authorList>
            <person name="Nguyen T.H."/>
            <person name="Vuong T.Q."/>
            <person name="Le H."/>
            <person name="Kim S.-G."/>
        </authorList>
    </citation>
    <scope>NUCLEOTIDE SEQUENCE [LARGE SCALE GENOMIC DNA]</scope>
    <source>
        <strain evidence="2 3">JCM 23209</strain>
    </source>
</reference>
<feature type="transmembrane region" description="Helical" evidence="1">
    <location>
        <begin position="186"/>
        <end position="206"/>
    </location>
</feature>
<keyword evidence="1" id="KW-0472">Membrane</keyword>
<evidence type="ECO:0000313" key="3">
    <source>
        <dbReference type="Proteomes" id="UP001403385"/>
    </source>
</evidence>
<sequence length="207" mass="23091">MNKKLADIISLVLNPAMMPVLCIWLVLHYCRTDFMFDQKAQALLLLYIGIFTLGFPFLSVYLLYRSGFIESIFMKSRKERPIPLLISFVYQAMLTYVLINKLHAGELISSIMLGLTVTLFLVTVISLFYKISLHSSAIGSVLGVIMGIDYVYSQYSLVYPAITVLMAMGLVMAARLALDAHTPKQIYSGVAVGVPACFFTVFFMLAA</sequence>
<comment type="caution">
    <text evidence="2">The sequence shown here is derived from an EMBL/GenBank/DDBJ whole genome shotgun (WGS) entry which is preliminary data.</text>
</comment>
<gene>
    <name evidence="2" type="ORF">AAG747_11485</name>
</gene>
<proteinExistence type="predicted"/>
<evidence type="ECO:0000256" key="1">
    <source>
        <dbReference type="SAM" id="Phobius"/>
    </source>
</evidence>
<accession>A0AAW9S653</accession>
<dbReference type="AlphaFoldDB" id="A0AAW9S653"/>
<dbReference type="RefSeq" id="WP_346821315.1">
    <property type="nucleotide sequence ID" value="NZ_JBDKWZ010000006.1"/>
</dbReference>
<organism evidence="2 3">
    <name type="scientific">Rapidithrix thailandica</name>
    <dbReference type="NCBI Taxonomy" id="413964"/>
    <lineage>
        <taxon>Bacteria</taxon>
        <taxon>Pseudomonadati</taxon>
        <taxon>Bacteroidota</taxon>
        <taxon>Cytophagia</taxon>
        <taxon>Cytophagales</taxon>
        <taxon>Flammeovirgaceae</taxon>
        <taxon>Rapidithrix</taxon>
    </lineage>
</organism>
<feature type="transmembrane region" description="Helical" evidence="1">
    <location>
        <begin position="42"/>
        <end position="62"/>
    </location>
</feature>
<dbReference type="Proteomes" id="UP001403385">
    <property type="component" value="Unassembled WGS sequence"/>
</dbReference>
<feature type="transmembrane region" description="Helical" evidence="1">
    <location>
        <begin position="135"/>
        <end position="152"/>
    </location>
</feature>
<feature type="transmembrane region" description="Helical" evidence="1">
    <location>
        <begin position="12"/>
        <end position="30"/>
    </location>
</feature>
<keyword evidence="1" id="KW-1133">Transmembrane helix</keyword>
<feature type="transmembrane region" description="Helical" evidence="1">
    <location>
        <begin position="157"/>
        <end position="174"/>
    </location>
</feature>
<keyword evidence="3" id="KW-1185">Reference proteome</keyword>